<organism evidence="3 4">
    <name type="scientific">Peptoanaerobacter stomatis</name>
    <dbReference type="NCBI Taxonomy" id="796937"/>
    <lineage>
        <taxon>Bacteria</taxon>
        <taxon>Bacillati</taxon>
        <taxon>Bacillota</taxon>
        <taxon>Clostridia</taxon>
        <taxon>Peptostreptococcales</taxon>
        <taxon>Filifactoraceae</taxon>
        <taxon>Peptoanaerobacter</taxon>
    </lineage>
</organism>
<comment type="caution">
    <text evidence="3">The sequence shown here is derived from an EMBL/GenBank/DDBJ whole genome shotgun (WGS) entry which is preliminary data.</text>
</comment>
<dbReference type="InterPro" id="IPR009839">
    <property type="entry name" value="SseB_N"/>
</dbReference>
<dbReference type="Proteomes" id="UP000003379">
    <property type="component" value="Unassembled WGS sequence"/>
</dbReference>
<accession>G9XCT6</accession>
<dbReference type="InterPro" id="IPR027945">
    <property type="entry name" value="SseB_C"/>
</dbReference>
<dbReference type="AlphaFoldDB" id="G9XCT6"/>
<evidence type="ECO:0000259" key="2">
    <source>
        <dbReference type="Pfam" id="PF14581"/>
    </source>
</evidence>
<proteinExistence type="predicted"/>
<feature type="domain" description="SseB protein N-terminal" evidence="1">
    <location>
        <begin position="28"/>
        <end position="131"/>
    </location>
</feature>
<evidence type="ECO:0008006" key="5">
    <source>
        <dbReference type="Google" id="ProtNLM"/>
    </source>
</evidence>
<evidence type="ECO:0000313" key="3">
    <source>
        <dbReference type="EMBL" id="EHL19272.1"/>
    </source>
</evidence>
<dbReference type="STRING" id="796937.HMPREF9630_00256"/>
<dbReference type="Pfam" id="PF07179">
    <property type="entry name" value="SseB"/>
    <property type="match status" value="1"/>
</dbReference>
<feature type="domain" description="SseB protein C-terminal" evidence="2">
    <location>
        <begin position="162"/>
        <end position="265"/>
    </location>
</feature>
<dbReference type="EMBL" id="AFZG01000025">
    <property type="protein sequence ID" value="EHL19272.1"/>
    <property type="molecule type" value="Genomic_DNA"/>
</dbReference>
<reference evidence="3 4" key="1">
    <citation type="submission" date="2011-08" db="EMBL/GenBank/DDBJ databases">
        <title>The Genome Sequence of Eubacteriaceae bacterium CM5.</title>
        <authorList>
            <consortium name="The Broad Institute Genome Sequencing Platform"/>
            <person name="Earl A."/>
            <person name="Ward D."/>
            <person name="Feldgarden M."/>
            <person name="Gevers D."/>
            <person name="Sizova M."/>
            <person name="Hazen A."/>
            <person name="Epstein S."/>
            <person name="Young S.K."/>
            <person name="Zeng Q."/>
            <person name="Gargeya S."/>
            <person name="Fitzgerald M."/>
            <person name="Haas B."/>
            <person name="Abouelleil A."/>
            <person name="Alvarado L."/>
            <person name="Arachchi H.M."/>
            <person name="Berlin A."/>
            <person name="Brown A."/>
            <person name="Chapman S.B."/>
            <person name="Chen Z."/>
            <person name="Dunbar C."/>
            <person name="Freedman E."/>
            <person name="Gearin G."/>
            <person name="Gellesch M."/>
            <person name="Goldberg J."/>
            <person name="Griggs A."/>
            <person name="Gujja S."/>
            <person name="Heiman D."/>
            <person name="Howarth C."/>
            <person name="Larson L."/>
            <person name="Lui A."/>
            <person name="MacDonald P.J.P."/>
            <person name="Montmayeur A."/>
            <person name="Murphy C."/>
            <person name="Neiman D."/>
            <person name="Pearson M."/>
            <person name="Priest M."/>
            <person name="Roberts A."/>
            <person name="Saif S."/>
            <person name="Shea T."/>
            <person name="Shenoy N."/>
            <person name="Sisk P."/>
            <person name="Stolte C."/>
            <person name="Sykes S."/>
            <person name="Wortman J."/>
            <person name="Nusbaum C."/>
            <person name="Birren B."/>
        </authorList>
    </citation>
    <scope>NUCLEOTIDE SEQUENCE [LARGE SCALE GENOMIC DNA]</scope>
    <source>
        <strain evidence="3 4">CM5</strain>
    </source>
</reference>
<evidence type="ECO:0000259" key="1">
    <source>
        <dbReference type="Pfam" id="PF07179"/>
    </source>
</evidence>
<gene>
    <name evidence="3" type="ORF">HMPREF9628_01663</name>
</gene>
<dbReference type="Pfam" id="PF14581">
    <property type="entry name" value="SseB_C"/>
    <property type="match status" value="1"/>
</dbReference>
<dbReference type="HOGENOM" id="CLU_065768_0_0_9"/>
<evidence type="ECO:0000313" key="4">
    <source>
        <dbReference type="Proteomes" id="UP000003379"/>
    </source>
</evidence>
<name>G9XCT6_9FIRM</name>
<sequence length="271" mass="31086">MSILYERIILTTMIRKKDLSENFSNEALEYAIKNVVSENSQDNQNTLISELLNTYLYTLVDIPEQAEDKVQGFTLLQKIENKETFLPVFTNMQEMKSAKEKYNFEEVLLDFDEISGVILDKTTVFKGFIINGDSDNIIITDELINYILENRSKAQSDGTVNIEEGETVEISSLEGDLYPKDMIDALVNHFKSQKNINSAYIRFLSHNGDNSYLLITDFTGDKDTTFAKISEIARPFLTNMYLDQLEYSTKFGKEATKDIAPFYKKKILGIF</sequence>
<protein>
    <recommendedName>
        <fullName evidence="5">SseB protein N-terminal domain-containing protein</fullName>
    </recommendedName>
</protein>